<gene>
    <name evidence="1" type="ORF">A2955_01220</name>
</gene>
<dbReference type="AlphaFoldDB" id="A0A1F8B674"/>
<dbReference type="STRING" id="1802514.A2955_01220"/>
<evidence type="ECO:0000313" key="2">
    <source>
        <dbReference type="Proteomes" id="UP000177501"/>
    </source>
</evidence>
<evidence type="ECO:0000313" key="1">
    <source>
        <dbReference type="EMBL" id="OGM59542.1"/>
    </source>
</evidence>
<name>A0A1F8B674_9BACT</name>
<evidence type="ECO:0008006" key="3">
    <source>
        <dbReference type="Google" id="ProtNLM"/>
    </source>
</evidence>
<accession>A0A1F8B674</accession>
<proteinExistence type="predicted"/>
<dbReference type="EMBL" id="MGHA01000031">
    <property type="protein sequence ID" value="OGM59542.1"/>
    <property type="molecule type" value="Genomic_DNA"/>
</dbReference>
<sequence>MRTINKVDVVPVSWKHHLEGGGWEWVCSHVIKKFHDPNSNIKMFMAYEYQVRDKISEPHIAWFHQVLSGPERCLENLVRSAFWNNNTKYLIHAVAVSGYQEEFLRNHGIKNISSIIHPTPLKVGRWNLENFLKSRNIYHIGFHCRDINFFVEIAEKVSGDYSFKYLIPKVDIDIVLPNNIIVVPRVGPEVYEKILNSSVVFMKLTDATANNTVLECIARGTPVLVNPIGGIKEYLGNNYPLYYNSLDEAKKLIKNLNDSSLLDETHEYLLKIRENYSIDKFLDSLGKVLSNINYEF</sequence>
<dbReference type="SUPFAM" id="SSF53756">
    <property type="entry name" value="UDP-Glycosyltransferase/glycogen phosphorylase"/>
    <property type="match status" value="1"/>
</dbReference>
<comment type="caution">
    <text evidence="1">The sequence shown here is derived from an EMBL/GenBank/DDBJ whole genome shotgun (WGS) entry which is preliminary data.</text>
</comment>
<reference evidence="1 2" key="1">
    <citation type="journal article" date="2016" name="Nat. Commun.">
        <title>Thousands of microbial genomes shed light on interconnected biogeochemical processes in an aquifer system.</title>
        <authorList>
            <person name="Anantharaman K."/>
            <person name="Brown C.T."/>
            <person name="Hug L.A."/>
            <person name="Sharon I."/>
            <person name="Castelle C.J."/>
            <person name="Probst A.J."/>
            <person name="Thomas B.C."/>
            <person name="Singh A."/>
            <person name="Wilkins M.J."/>
            <person name="Karaoz U."/>
            <person name="Brodie E.L."/>
            <person name="Williams K.H."/>
            <person name="Hubbard S.S."/>
            <person name="Banfield J.F."/>
        </authorList>
    </citation>
    <scope>NUCLEOTIDE SEQUENCE [LARGE SCALE GENOMIC DNA]</scope>
</reference>
<dbReference type="Proteomes" id="UP000177501">
    <property type="component" value="Unassembled WGS sequence"/>
</dbReference>
<organism evidence="1 2">
    <name type="scientific">Candidatus Woesebacteria bacterium RIFCSPLOWO2_01_FULL_37_19</name>
    <dbReference type="NCBI Taxonomy" id="1802514"/>
    <lineage>
        <taxon>Bacteria</taxon>
        <taxon>Candidatus Woeseibacteriota</taxon>
    </lineage>
</organism>
<dbReference type="Gene3D" id="3.40.50.2000">
    <property type="entry name" value="Glycogen Phosphorylase B"/>
    <property type="match status" value="1"/>
</dbReference>
<protein>
    <recommendedName>
        <fullName evidence="3">Glycosyl transferase family 1 domain-containing protein</fullName>
    </recommendedName>
</protein>